<accession>A0A644Z8Z6</accession>
<feature type="domain" description="YknX-like beta-barrel" evidence="3">
    <location>
        <begin position="136"/>
        <end position="205"/>
    </location>
</feature>
<comment type="subcellular location">
    <subcellularLocation>
        <location evidence="1">Cell envelope</location>
    </subcellularLocation>
</comment>
<name>A0A644Z8Z6_9ZZZZ</name>
<comment type="caution">
    <text evidence="4">The sequence shown here is derived from an EMBL/GenBank/DDBJ whole genome shotgun (WGS) entry which is preliminary data.</text>
</comment>
<dbReference type="EMBL" id="VSSQ01007917">
    <property type="protein sequence ID" value="MPM37365.1"/>
    <property type="molecule type" value="Genomic_DNA"/>
</dbReference>
<evidence type="ECO:0000256" key="1">
    <source>
        <dbReference type="ARBA" id="ARBA00004196"/>
    </source>
</evidence>
<dbReference type="PANTHER" id="PTHR32347:SF14">
    <property type="entry name" value="EFFLUX SYSTEM COMPONENT YKNX-RELATED"/>
    <property type="match status" value="1"/>
</dbReference>
<dbReference type="Gene3D" id="2.40.30.170">
    <property type="match status" value="1"/>
</dbReference>
<gene>
    <name evidence="4" type="ORF">SDC9_83975</name>
</gene>
<reference evidence="4" key="1">
    <citation type="submission" date="2019-08" db="EMBL/GenBank/DDBJ databases">
        <authorList>
            <person name="Kucharzyk K."/>
            <person name="Murdoch R.W."/>
            <person name="Higgins S."/>
            <person name="Loffler F."/>
        </authorList>
    </citation>
    <scope>NUCLEOTIDE SEQUENCE</scope>
</reference>
<evidence type="ECO:0000259" key="3">
    <source>
        <dbReference type="Pfam" id="PF25990"/>
    </source>
</evidence>
<dbReference type="AlphaFoldDB" id="A0A644Z8Z6"/>
<dbReference type="InterPro" id="IPR058636">
    <property type="entry name" value="Beta-barrel_YknX"/>
</dbReference>
<dbReference type="InterPro" id="IPR050465">
    <property type="entry name" value="UPF0194_transport"/>
</dbReference>
<dbReference type="Pfam" id="PF25990">
    <property type="entry name" value="Beta-barrel_YknX"/>
    <property type="match status" value="1"/>
</dbReference>
<dbReference type="PANTHER" id="PTHR32347">
    <property type="entry name" value="EFFLUX SYSTEM COMPONENT YKNX-RELATED"/>
    <property type="match status" value="1"/>
</dbReference>
<organism evidence="4">
    <name type="scientific">bioreactor metagenome</name>
    <dbReference type="NCBI Taxonomy" id="1076179"/>
    <lineage>
        <taxon>unclassified sequences</taxon>
        <taxon>metagenomes</taxon>
        <taxon>ecological metagenomes</taxon>
    </lineage>
</organism>
<protein>
    <recommendedName>
        <fullName evidence="3">YknX-like beta-barrel domain-containing protein</fullName>
    </recommendedName>
</protein>
<keyword evidence="2" id="KW-0175">Coiled coil</keyword>
<proteinExistence type="predicted"/>
<evidence type="ECO:0000313" key="4">
    <source>
        <dbReference type="EMBL" id="MPM37365.1"/>
    </source>
</evidence>
<evidence type="ECO:0000256" key="2">
    <source>
        <dbReference type="ARBA" id="ARBA00023054"/>
    </source>
</evidence>
<sequence length="228" mass="26236">MEESRLRLDASQAELDTYKALRQRGVIAELDYNRHQIEVARNRMELEKFQSDYDKLAGGLAEKIIRRAEAEIDLLKVKIANRKGELTVLENRAKEYRFIAPEDGIISYIPTKIGTYVEPGQSIIQFAAGNGRKFIAYIDEVEIFKIEEGQQVRIASSQYSTYEYGYFLGEVMYISELPEERAGKVYYPVFIRITQEPQPLRLGSSGEARINTGRDRIIRTILGTNKKR</sequence>
<dbReference type="GO" id="GO:0030313">
    <property type="term" value="C:cell envelope"/>
    <property type="evidence" value="ECO:0007669"/>
    <property type="project" value="UniProtKB-SubCell"/>
</dbReference>